<sequence>MEQLRIEAYKLYEADCRLKGINAISKIRSKGFQTAIDMFSETVKEEHFLDFVNQPCKKLEIENHFEKGILMLNEKGNLVINAAGEEEGDFLIGEKDDLVFNAADGEKGVLMIGKKDDLVINAADANVVRAHEAKLAEDVRKRMLIDRANEEQEKWVAFISDTFDHIG</sequence>
<accession>A0A392MB33</accession>
<proteinExistence type="predicted"/>
<dbReference type="EMBL" id="LXQA010007265">
    <property type="protein sequence ID" value="MCH84720.1"/>
    <property type="molecule type" value="Genomic_DNA"/>
</dbReference>
<evidence type="ECO:0000313" key="3">
    <source>
        <dbReference type="Proteomes" id="UP000265520"/>
    </source>
</evidence>
<evidence type="ECO:0000313" key="2">
    <source>
        <dbReference type="EMBL" id="MCH84720.1"/>
    </source>
</evidence>
<dbReference type="InterPro" id="IPR021911">
    <property type="entry name" value="ATAD3_N"/>
</dbReference>
<organism evidence="2 3">
    <name type="scientific">Trifolium medium</name>
    <dbReference type="NCBI Taxonomy" id="97028"/>
    <lineage>
        <taxon>Eukaryota</taxon>
        <taxon>Viridiplantae</taxon>
        <taxon>Streptophyta</taxon>
        <taxon>Embryophyta</taxon>
        <taxon>Tracheophyta</taxon>
        <taxon>Spermatophyta</taxon>
        <taxon>Magnoliopsida</taxon>
        <taxon>eudicotyledons</taxon>
        <taxon>Gunneridae</taxon>
        <taxon>Pentapetalae</taxon>
        <taxon>rosids</taxon>
        <taxon>fabids</taxon>
        <taxon>Fabales</taxon>
        <taxon>Fabaceae</taxon>
        <taxon>Papilionoideae</taxon>
        <taxon>50 kb inversion clade</taxon>
        <taxon>NPAAA clade</taxon>
        <taxon>Hologalegina</taxon>
        <taxon>IRL clade</taxon>
        <taxon>Trifolieae</taxon>
        <taxon>Trifolium</taxon>
    </lineage>
</organism>
<comment type="caution">
    <text evidence="2">The sequence shown here is derived from an EMBL/GenBank/DDBJ whole genome shotgun (WGS) entry which is preliminary data.</text>
</comment>
<feature type="domain" description="ATPase family AAA" evidence="1">
    <location>
        <begin position="128"/>
        <end position="167"/>
    </location>
</feature>
<keyword evidence="3" id="KW-1185">Reference proteome</keyword>
<dbReference type="Proteomes" id="UP000265520">
    <property type="component" value="Unassembled WGS sequence"/>
</dbReference>
<name>A0A392MB33_9FABA</name>
<protein>
    <submittedName>
        <fullName evidence="2">ATPase family AAA domain-containing protein 3-like</fullName>
    </submittedName>
</protein>
<gene>
    <name evidence="2" type="ORF">A2U01_0005555</name>
</gene>
<dbReference type="AlphaFoldDB" id="A0A392MB33"/>
<dbReference type="Pfam" id="PF12037">
    <property type="entry name" value="ATAD3_N"/>
    <property type="match status" value="1"/>
</dbReference>
<reference evidence="2 3" key="1">
    <citation type="journal article" date="2018" name="Front. Plant Sci.">
        <title>Red Clover (Trifolium pratense) and Zigzag Clover (T. medium) - A Picture of Genomic Similarities and Differences.</title>
        <authorList>
            <person name="Dluhosova J."/>
            <person name="Istvanek J."/>
            <person name="Nedelnik J."/>
            <person name="Repkova J."/>
        </authorList>
    </citation>
    <scope>NUCLEOTIDE SEQUENCE [LARGE SCALE GENOMIC DNA]</scope>
    <source>
        <strain evidence="3">cv. 10/8</strain>
        <tissue evidence="2">Leaf</tissue>
    </source>
</reference>
<feature type="non-terminal residue" evidence="2">
    <location>
        <position position="167"/>
    </location>
</feature>
<evidence type="ECO:0000259" key="1">
    <source>
        <dbReference type="Pfam" id="PF12037"/>
    </source>
</evidence>